<evidence type="ECO:0000313" key="3">
    <source>
        <dbReference type="Proteomes" id="UP000539175"/>
    </source>
</evidence>
<comment type="caution">
    <text evidence="2">The sequence shown here is derived from an EMBL/GenBank/DDBJ whole genome shotgun (WGS) entry which is preliminary data.</text>
</comment>
<evidence type="ECO:0000313" key="2">
    <source>
        <dbReference type="EMBL" id="MBB6251762.1"/>
    </source>
</evidence>
<organism evidence="2 3">
    <name type="scientific">Nitrospirillum iridis</name>
    <dbReference type="NCBI Taxonomy" id="765888"/>
    <lineage>
        <taxon>Bacteria</taxon>
        <taxon>Pseudomonadati</taxon>
        <taxon>Pseudomonadota</taxon>
        <taxon>Alphaproteobacteria</taxon>
        <taxon>Rhodospirillales</taxon>
        <taxon>Azospirillaceae</taxon>
        <taxon>Nitrospirillum</taxon>
    </lineage>
</organism>
<dbReference type="Proteomes" id="UP000539175">
    <property type="component" value="Unassembled WGS sequence"/>
</dbReference>
<dbReference type="Pfam" id="PF20398">
    <property type="entry name" value="DUF6691"/>
    <property type="match status" value="1"/>
</dbReference>
<accession>A0A7X0AXV3</accession>
<protein>
    <recommendedName>
        <fullName evidence="4">Transporter</fullName>
    </recommendedName>
</protein>
<evidence type="ECO:0008006" key="4">
    <source>
        <dbReference type="Google" id="ProtNLM"/>
    </source>
</evidence>
<sequence>MKRFVFALGAGLLFGLGLTMSAMISPAKVLGFLDVAKIRAGTWDPSLALVMATAIPTAWLGVALAGRRARPLADDAFHGPTARRVDRRLLAGAALFGIGWGLVGYCPGPALAVLALGLVDPDGRVETWMFVAAMAAGMAGFSLWNRLPTRPRN</sequence>
<feature type="transmembrane region" description="Helical" evidence="1">
    <location>
        <begin position="128"/>
        <end position="147"/>
    </location>
</feature>
<dbReference type="RefSeq" id="WP_184800463.1">
    <property type="nucleotide sequence ID" value="NZ_JACIIZ010000005.1"/>
</dbReference>
<evidence type="ECO:0000256" key="1">
    <source>
        <dbReference type="SAM" id="Phobius"/>
    </source>
</evidence>
<feature type="transmembrane region" description="Helical" evidence="1">
    <location>
        <begin position="47"/>
        <end position="68"/>
    </location>
</feature>
<keyword evidence="1" id="KW-0812">Transmembrane</keyword>
<keyword evidence="3" id="KW-1185">Reference proteome</keyword>
<dbReference type="EMBL" id="JACIIZ010000005">
    <property type="protein sequence ID" value="MBB6251762.1"/>
    <property type="molecule type" value="Genomic_DNA"/>
</dbReference>
<proteinExistence type="predicted"/>
<keyword evidence="1" id="KW-0472">Membrane</keyword>
<reference evidence="2 3" key="1">
    <citation type="submission" date="2020-08" db="EMBL/GenBank/DDBJ databases">
        <title>Genomic Encyclopedia of Type Strains, Phase IV (KMG-IV): sequencing the most valuable type-strain genomes for metagenomic binning, comparative biology and taxonomic classification.</title>
        <authorList>
            <person name="Goeker M."/>
        </authorList>
    </citation>
    <scope>NUCLEOTIDE SEQUENCE [LARGE SCALE GENOMIC DNA]</scope>
    <source>
        <strain evidence="2 3">DSM 22198</strain>
    </source>
</reference>
<name>A0A7X0AXV3_9PROT</name>
<dbReference type="AlphaFoldDB" id="A0A7X0AXV3"/>
<dbReference type="InterPro" id="IPR046513">
    <property type="entry name" value="DUF6691"/>
</dbReference>
<feature type="transmembrane region" description="Helical" evidence="1">
    <location>
        <begin position="89"/>
        <end position="116"/>
    </location>
</feature>
<gene>
    <name evidence="2" type="ORF">FHS74_002313</name>
</gene>
<keyword evidence="1" id="KW-1133">Transmembrane helix</keyword>